<organism evidence="2 3">
    <name type="scientific">Edhazardia aedis (strain USNM 41457)</name>
    <name type="common">Microsporidian parasite</name>
    <dbReference type="NCBI Taxonomy" id="1003232"/>
    <lineage>
        <taxon>Eukaryota</taxon>
        <taxon>Fungi</taxon>
        <taxon>Fungi incertae sedis</taxon>
        <taxon>Microsporidia</taxon>
        <taxon>Edhazardia</taxon>
    </lineage>
</organism>
<dbReference type="InParanoid" id="J9DPS9"/>
<keyword evidence="3" id="KW-1185">Reference proteome</keyword>
<dbReference type="VEuPathDB" id="MicrosporidiaDB:EDEG_02287"/>
<proteinExistence type="predicted"/>
<dbReference type="EMBL" id="AFBI03000039">
    <property type="protein sequence ID" value="EJW03377.1"/>
    <property type="molecule type" value="Genomic_DNA"/>
</dbReference>
<dbReference type="Proteomes" id="UP000003163">
    <property type="component" value="Unassembled WGS sequence"/>
</dbReference>
<dbReference type="HOGENOM" id="CLU_624080_0_0_1"/>
<evidence type="ECO:0000313" key="2">
    <source>
        <dbReference type="EMBL" id="EJW03377.1"/>
    </source>
</evidence>
<evidence type="ECO:0000313" key="3">
    <source>
        <dbReference type="Proteomes" id="UP000003163"/>
    </source>
</evidence>
<sequence>MKFFSFIFLIISIFFIHLLLCDKAGNDKVIKVKEFFKNRSKNRISLKNSIECSLVISAKIYEDNKRLEEKKTERSSFENPKCALYNEKDFFTTDEIFENCANCEFLQCKDGKYNFISAGITYPIVEYYISSVSKKLIQENVSLQKENIKNEEQLPTKICSQSDGKRMKDLAKNNSPRVVKKIFERLILTSFRRGVKIVLTEEQKYALSRTSQVIYKLLGDINNIGSVSRNYTPYLSILGEYFDKFYNKQIECRGLEFKKNMPIVPLKYQKHITFYKSTLHLYNIHVYSSGYANLQLIYQKFEEIYDKSFDIIGNNNFDLDLLADFSRVYSNFHTYLYYRAHLISTIIYSQLTNTVLEDKISISNKMWVKLLNSPNNLQIFEKNHVRTGLINIYAYQKNWTSTKVETMFEDFIYVITCNEGFFVCSKDNAQSSTLPSILD</sequence>
<feature type="signal peptide" evidence="1">
    <location>
        <begin position="1"/>
        <end position="21"/>
    </location>
</feature>
<evidence type="ECO:0000256" key="1">
    <source>
        <dbReference type="SAM" id="SignalP"/>
    </source>
</evidence>
<reference evidence="3" key="2">
    <citation type="submission" date="2015-07" db="EMBL/GenBank/DDBJ databases">
        <title>Contrasting host-pathogen interactions and genome evolution in two generalist and specialist microsporidian pathogens of mosquitoes.</title>
        <authorList>
            <consortium name="The Broad Institute Genomics Platform"/>
            <consortium name="The Broad Institute Genome Sequencing Center for Infectious Disease"/>
            <person name="Cuomo C.A."/>
            <person name="Sanscrainte N.D."/>
            <person name="Goldberg J.M."/>
            <person name="Heiman D."/>
            <person name="Young S."/>
            <person name="Zeng Q."/>
            <person name="Becnel J.J."/>
            <person name="Birren B.W."/>
        </authorList>
    </citation>
    <scope>NUCLEOTIDE SEQUENCE [LARGE SCALE GENOMIC DNA]</scope>
    <source>
        <strain evidence="3">USNM 41457</strain>
    </source>
</reference>
<protein>
    <submittedName>
        <fullName evidence="2">Uncharacterized protein</fullName>
    </submittedName>
</protein>
<name>J9DPS9_EDHAE</name>
<reference evidence="2 3" key="1">
    <citation type="submission" date="2011-08" db="EMBL/GenBank/DDBJ databases">
        <authorList>
            <person name="Liu Z.J."/>
            <person name="Shi F.L."/>
            <person name="Lu J.Q."/>
            <person name="Li M."/>
            <person name="Wang Z.L."/>
        </authorList>
    </citation>
    <scope>NUCLEOTIDE SEQUENCE [LARGE SCALE GENOMIC DNA]</scope>
    <source>
        <strain evidence="2 3">USNM 41457</strain>
    </source>
</reference>
<feature type="chain" id="PRO_5003823221" evidence="1">
    <location>
        <begin position="22"/>
        <end position="439"/>
    </location>
</feature>
<gene>
    <name evidence="2" type="ORF">EDEG_02287</name>
</gene>
<comment type="caution">
    <text evidence="2">The sequence shown here is derived from an EMBL/GenBank/DDBJ whole genome shotgun (WGS) entry which is preliminary data.</text>
</comment>
<accession>J9DPS9</accession>
<keyword evidence="1" id="KW-0732">Signal</keyword>
<dbReference type="AlphaFoldDB" id="J9DPS9"/>